<keyword evidence="2" id="KW-1185">Reference proteome</keyword>
<dbReference type="Gene3D" id="3.30.460.40">
    <property type="match status" value="1"/>
</dbReference>
<accession>A0A9W9KNV4</accession>
<dbReference type="SUPFAM" id="SSF81301">
    <property type="entry name" value="Nucleotidyltransferase"/>
    <property type="match status" value="1"/>
</dbReference>
<name>A0A9W9KNV4_9EURO</name>
<gene>
    <name evidence="1" type="ORF">N7532_000423</name>
</gene>
<dbReference type="EMBL" id="JAPQKI010000001">
    <property type="protein sequence ID" value="KAJ5112378.1"/>
    <property type="molecule type" value="Genomic_DNA"/>
</dbReference>
<reference evidence="1" key="2">
    <citation type="journal article" date="2023" name="IMA Fungus">
        <title>Comparative genomic study of the Penicillium genus elucidates a diverse pangenome and 15 lateral gene transfer events.</title>
        <authorList>
            <person name="Petersen C."/>
            <person name="Sorensen T."/>
            <person name="Nielsen M.R."/>
            <person name="Sondergaard T.E."/>
            <person name="Sorensen J.L."/>
            <person name="Fitzpatrick D.A."/>
            <person name="Frisvad J.C."/>
            <person name="Nielsen K.L."/>
        </authorList>
    </citation>
    <scope>NUCLEOTIDE SEQUENCE</scope>
    <source>
        <strain evidence="1">IBT 30761</strain>
    </source>
</reference>
<dbReference type="Pfam" id="PF08843">
    <property type="entry name" value="AbiEii"/>
    <property type="match status" value="1"/>
</dbReference>
<dbReference type="RefSeq" id="XP_056480151.1">
    <property type="nucleotide sequence ID" value="XM_056612927.1"/>
</dbReference>
<dbReference type="AlphaFoldDB" id="A0A9W9KNV4"/>
<dbReference type="OrthoDB" id="10066232at2759"/>
<proteinExistence type="predicted"/>
<dbReference type="InterPro" id="IPR014942">
    <property type="entry name" value="AbiEii"/>
</dbReference>
<protein>
    <submittedName>
        <fullName evidence="1">Uncharacterized protein</fullName>
    </submittedName>
</protein>
<evidence type="ECO:0000313" key="2">
    <source>
        <dbReference type="Proteomes" id="UP001149074"/>
    </source>
</evidence>
<dbReference type="Proteomes" id="UP001149074">
    <property type="component" value="Unassembled WGS sequence"/>
</dbReference>
<reference evidence="1" key="1">
    <citation type="submission" date="2022-11" db="EMBL/GenBank/DDBJ databases">
        <authorList>
            <person name="Petersen C."/>
        </authorList>
    </citation>
    <scope>NUCLEOTIDE SEQUENCE</scope>
    <source>
        <strain evidence="1">IBT 30761</strain>
    </source>
</reference>
<sequence>MAEIYNTDRFAELYYPSNTADLLHLGLAARFIAGLFETNQVTYAFIGGWAVYLRGGRRRTQDIDITVATSMDHLKEVLTAQSRIHYPAIHGRTSVQIFIDTGRSHDGEFPQVPDLAVSMDIVISGNLGTPSDLQASREPINPYRPTPLRSPVLVLGLFFQIYAKLDAYARRGEQGSKDFLDLEFLLTQYAAQIPTFRDYYDVEQRRYFLMHYAATYGAFPDQVDNMRLLLGL</sequence>
<dbReference type="GeneID" id="81351906"/>
<evidence type="ECO:0000313" key="1">
    <source>
        <dbReference type="EMBL" id="KAJ5112378.1"/>
    </source>
</evidence>
<dbReference type="InterPro" id="IPR043519">
    <property type="entry name" value="NT_sf"/>
</dbReference>
<organism evidence="1 2">
    <name type="scientific">Penicillium argentinense</name>
    <dbReference type="NCBI Taxonomy" id="1131581"/>
    <lineage>
        <taxon>Eukaryota</taxon>
        <taxon>Fungi</taxon>
        <taxon>Dikarya</taxon>
        <taxon>Ascomycota</taxon>
        <taxon>Pezizomycotina</taxon>
        <taxon>Eurotiomycetes</taxon>
        <taxon>Eurotiomycetidae</taxon>
        <taxon>Eurotiales</taxon>
        <taxon>Aspergillaceae</taxon>
        <taxon>Penicillium</taxon>
    </lineage>
</organism>
<comment type="caution">
    <text evidence="1">The sequence shown here is derived from an EMBL/GenBank/DDBJ whole genome shotgun (WGS) entry which is preliminary data.</text>
</comment>